<accession>A0A9Q8Z2E4</accession>
<keyword evidence="1" id="KW-0732">Signal</keyword>
<dbReference type="Proteomes" id="UP001056012">
    <property type="component" value="Chromosome 2"/>
</dbReference>
<gene>
    <name evidence="2" type="ORF">yc1106_01945</name>
</gene>
<organism evidence="2 3">
    <name type="scientific">Curvularia clavata</name>
    <dbReference type="NCBI Taxonomy" id="95742"/>
    <lineage>
        <taxon>Eukaryota</taxon>
        <taxon>Fungi</taxon>
        <taxon>Dikarya</taxon>
        <taxon>Ascomycota</taxon>
        <taxon>Pezizomycotina</taxon>
        <taxon>Dothideomycetes</taxon>
        <taxon>Pleosporomycetidae</taxon>
        <taxon>Pleosporales</taxon>
        <taxon>Pleosporineae</taxon>
        <taxon>Pleosporaceae</taxon>
        <taxon>Curvularia</taxon>
    </lineage>
</organism>
<name>A0A9Q8Z2E4_CURCL</name>
<dbReference type="EMBL" id="CP089275">
    <property type="protein sequence ID" value="USP74671.1"/>
    <property type="molecule type" value="Genomic_DNA"/>
</dbReference>
<sequence>MRLTSTLLAVFASIAMAVPATLITRDDAACTPSSYTISDYTLTTSPTSGSVDFTFTSAFSSSDTITDLVQDGAHCSAWGPSVPNSNECQVANRRLLFDLRGPQDQAYYQITHTWSCNGSTWLSGNAVKVDPLTCRTEDDQRICTGGPMTFAPQNAQQENYLDAEDEPEKYAFMKLFVLAMKLA</sequence>
<evidence type="ECO:0000256" key="1">
    <source>
        <dbReference type="SAM" id="SignalP"/>
    </source>
</evidence>
<feature type="signal peptide" evidence="1">
    <location>
        <begin position="1"/>
        <end position="17"/>
    </location>
</feature>
<keyword evidence="3" id="KW-1185">Reference proteome</keyword>
<feature type="chain" id="PRO_5040386599" description="Hypersensitive response inducing protein 1" evidence="1">
    <location>
        <begin position="18"/>
        <end position="183"/>
    </location>
</feature>
<protein>
    <recommendedName>
        <fullName evidence="4">Hypersensitive response inducing protein 1</fullName>
    </recommendedName>
</protein>
<dbReference type="OrthoDB" id="3763539at2759"/>
<evidence type="ECO:0000313" key="3">
    <source>
        <dbReference type="Proteomes" id="UP001056012"/>
    </source>
</evidence>
<dbReference type="VEuPathDB" id="FungiDB:yc1106_01945"/>
<dbReference type="AlphaFoldDB" id="A0A9Q8Z2E4"/>
<evidence type="ECO:0000313" key="2">
    <source>
        <dbReference type="EMBL" id="USP74671.1"/>
    </source>
</evidence>
<proteinExistence type="predicted"/>
<evidence type="ECO:0008006" key="4">
    <source>
        <dbReference type="Google" id="ProtNLM"/>
    </source>
</evidence>
<reference evidence="2" key="1">
    <citation type="submission" date="2021-12" db="EMBL/GenBank/DDBJ databases">
        <title>Curvularia clavata genome.</title>
        <authorList>
            <person name="Cao Y."/>
        </authorList>
    </citation>
    <scope>NUCLEOTIDE SEQUENCE</scope>
    <source>
        <strain evidence="2">Yc1106</strain>
    </source>
</reference>